<organism evidence="1 2">
    <name type="scientific">Neolentinus lepideus HHB14362 ss-1</name>
    <dbReference type="NCBI Taxonomy" id="1314782"/>
    <lineage>
        <taxon>Eukaryota</taxon>
        <taxon>Fungi</taxon>
        <taxon>Dikarya</taxon>
        <taxon>Basidiomycota</taxon>
        <taxon>Agaricomycotina</taxon>
        <taxon>Agaricomycetes</taxon>
        <taxon>Gloeophyllales</taxon>
        <taxon>Gloeophyllaceae</taxon>
        <taxon>Neolentinus</taxon>
    </lineage>
</organism>
<dbReference type="InParanoid" id="A0A165VHL0"/>
<keyword evidence="2" id="KW-1185">Reference proteome</keyword>
<sequence>MPCPTCYIPRISSIPPAKCRHTLCLSFPSSSVFLCTIQLSVEIFYFCHSLWSKGLCTRTAYIAPVSASQPSLKLCIPCPLICWTMVQYI</sequence>
<evidence type="ECO:0000313" key="2">
    <source>
        <dbReference type="Proteomes" id="UP000076761"/>
    </source>
</evidence>
<protein>
    <submittedName>
        <fullName evidence="1">Uncharacterized protein</fullName>
    </submittedName>
</protein>
<name>A0A165VHL0_9AGAM</name>
<dbReference type="AlphaFoldDB" id="A0A165VHL0"/>
<dbReference type="EMBL" id="KV425553">
    <property type="protein sequence ID" value="KZT29684.1"/>
    <property type="molecule type" value="Genomic_DNA"/>
</dbReference>
<gene>
    <name evidence="1" type="ORF">NEOLEDRAFT_463477</name>
</gene>
<proteinExistence type="predicted"/>
<accession>A0A165VHL0</accession>
<evidence type="ECO:0000313" key="1">
    <source>
        <dbReference type="EMBL" id="KZT29684.1"/>
    </source>
</evidence>
<reference evidence="1 2" key="1">
    <citation type="journal article" date="2016" name="Mol. Biol. Evol.">
        <title>Comparative Genomics of Early-Diverging Mushroom-Forming Fungi Provides Insights into the Origins of Lignocellulose Decay Capabilities.</title>
        <authorList>
            <person name="Nagy L.G."/>
            <person name="Riley R."/>
            <person name="Tritt A."/>
            <person name="Adam C."/>
            <person name="Daum C."/>
            <person name="Floudas D."/>
            <person name="Sun H."/>
            <person name="Yadav J.S."/>
            <person name="Pangilinan J."/>
            <person name="Larsson K.H."/>
            <person name="Matsuura K."/>
            <person name="Barry K."/>
            <person name="Labutti K."/>
            <person name="Kuo R."/>
            <person name="Ohm R.A."/>
            <person name="Bhattacharya S.S."/>
            <person name="Shirouzu T."/>
            <person name="Yoshinaga Y."/>
            <person name="Martin F.M."/>
            <person name="Grigoriev I.V."/>
            <person name="Hibbett D.S."/>
        </authorList>
    </citation>
    <scope>NUCLEOTIDE SEQUENCE [LARGE SCALE GENOMIC DNA]</scope>
    <source>
        <strain evidence="1 2">HHB14362 ss-1</strain>
    </source>
</reference>
<dbReference type="Proteomes" id="UP000076761">
    <property type="component" value="Unassembled WGS sequence"/>
</dbReference>